<evidence type="ECO:0000256" key="11">
    <source>
        <dbReference type="ARBA" id="ARBA00026081"/>
    </source>
</evidence>
<evidence type="ECO:0000256" key="2">
    <source>
        <dbReference type="ARBA" id="ARBA00004429"/>
    </source>
</evidence>
<evidence type="ECO:0000256" key="12">
    <source>
        <dbReference type="SAM" id="Phobius"/>
    </source>
</evidence>
<evidence type="ECO:0000256" key="1">
    <source>
        <dbReference type="ARBA" id="ARBA00002265"/>
    </source>
</evidence>
<feature type="transmembrane region" description="Helical" evidence="12">
    <location>
        <begin position="64"/>
        <end position="82"/>
    </location>
</feature>
<dbReference type="Pfam" id="PF03739">
    <property type="entry name" value="LptF_LptG"/>
    <property type="match status" value="1"/>
</dbReference>
<name>A0ABZ0S3C3_9GAMM</name>
<evidence type="ECO:0000256" key="8">
    <source>
        <dbReference type="ARBA" id="ARBA00022692"/>
    </source>
</evidence>
<comment type="subunit">
    <text evidence="11">Component of the lipopolysaccharide transport and assembly complex. The LptBFG transporter is composed of two ATP-binding proteins (LptB) and two transmembrane proteins (LptF and LptG).</text>
</comment>
<accession>A0ABZ0S3C3</accession>
<comment type="subcellular location">
    <subcellularLocation>
        <location evidence="2">Cell inner membrane</location>
        <topology evidence="2">Multi-pass membrane protein</topology>
    </subcellularLocation>
</comment>
<keyword evidence="6" id="KW-1003">Cell membrane</keyword>
<feature type="transmembrane region" description="Helical" evidence="12">
    <location>
        <begin position="335"/>
        <end position="355"/>
    </location>
</feature>
<keyword evidence="5" id="KW-0813">Transport</keyword>
<evidence type="ECO:0000256" key="7">
    <source>
        <dbReference type="ARBA" id="ARBA00022519"/>
    </source>
</evidence>
<keyword evidence="7" id="KW-0997">Cell inner membrane</keyword>
<evidence type="ECO:0000256" key="5">
    <source>
        <dbReference type="ARBA" id="ARBA00022448"/>
    </source>
</evidence>
<sequence>MLTVIDRYVLLEVAKVFTAIILTLLLITASMFFLRSLEEVNIGALGIDFALGYLNYQLQRDSGYLMPPAFFLAALVALGRMARDSELIALQACGIGPVRMYRALLYLALPLALFTAWLALVVQPDASAKIQEMRKQQGDQATQIAGLQPGRFYQQADGDITFYAARFDDGKRLDGVFLYDRRGSRTRLVVSDKGRYQETNEGNERYIVLERGRRYDGAPGLADFRIGEFDRYQLQLEAPASAAFARNKRSARKSVDLLESDDPGDRAELLHRIASPLAIFSLALIAIPLTATSPRQRGTGRLMLVFVTYFAFYNMQRLAENWFELGVTPSWVGSLWYQPFLIVLVFAILAPRSFWIERGQALRRVLTKLRP</sequence>
<evidence type="ECO:0000256" key="6">
    <source>
        <dbReference type="ARBA" id="ARBA00022475"/>
    </source>
</evidence>
<evidence type="ECO:0000256" key="10">
    <source>
        <dbReference type="ARBA" id="ARBA00023136"/>
    </source>
</evidence>
<organism evidence="13 14">
    <name type="scientific">Thiorhodovibrio winogradskyi</name>
    <dbReference type="NCBI Taxonomy" id="77007"/>
    <lineage>
        <taxon>Bacteria</taxon>
        <taxon>Pseudomonadati</taxon>
        <taxon>Pseudomonadota</taxon>
        <taxon>Gammaproteobacteria</taxon>
        <taxon>Chromatiales</taxon>
        <taxon>Chromatiaceae</taxon>
        <taxon>Thiorhodovibrio</taxon>
    </lineage>
</organism>
<dbReference type="InterPro" id="IPR030922">
    <property type="entry name" value="LptF"/>
</dbReference>
<feature type="transmembrane region" description="Helical" evidence="12">
    <location>
        <begin position="298"/>
        <end position="315"/>
    </location>
</feature>
<proteinExistence type="inferred from homology"/>
<gene>
    <name evidence="13" type="primary">lptF</name>
    <name evidence="13" type="ORF">Thiowin_00557</name>
</gene>
<feature type="transmembrane region" description="Helical" evidence="12">
    <location>
        <begin position="273"/>
        <end position="291"/>
    </location>
</feature>
<reference evidence="13 14" key="1">
    <citation type="journal article" date="2023" name="Microorganisms">
        <title>Thiorhodovibrio frisius and Trv. litoralis spp. nov., Two Novel Members from a Clade of Fastidious Purple Sulfur Bacteria That Exhibit Unique Red-Shifted Light-Harvesting Capabilities.</title>
        <authorList>
            <person name="Methner A."/>
            <person name="Kuzyk S.B."/>
            <person name="Petersen J."/>
            <person name="Bauer S."/>
            <person name="Brinkmann H."/>
            <person name="Sichau K."/>
            <person name="Wanner G."/>
            <person name="Wolf J."/>
            <person name="Neumann-Schaal M."/>
            <person name="Henke P."/>
            <person name="Tank M."/>
            <person name="Sproer C."/>
            <person name="Bunk B."/>
            <person name="Overmann J."/>
        </authorList>
    </citation>
    <scope>NUCLEOTIDE SEQUENCE [LARGE SCALE GENOMIC DNA]</scope>
    <source>
        <strain evidence="13 14">DSM 6702</strain>
    </source>
</reference>
<dbReference type="PANTHER" id="PTHR33529">
    <property type="entry name" value="SLR0882 PROTEIN-RELATED"/>
    <property type="match status" value="1"/>
</dbReference>
<dbReference type="Proteomes" id="UP001432180">
    <property type="component" value="Chromosome"/>
</dbReference>
<keyword evidence="8 12" id="KW-0812">Transmembrane</keyword>
<dbReference type="RefSeq" id="WP_328986209.1">
    <property type="nucleotide sequence ID" value="NZ_CP121472.1"/>
</dbReference>
<dbReference type="InterPro" id="IPR005495">
    <property type="entry name" value="LptG/LptF_permease"/>
</dbReference>
<dbReference type="PANTHER" id="PTHR33529:SF7">
    <property type="entry name" value="LIPOPOLYSACCHARIDE EXPORT SYSTEM PERMEASE PROTEIN LPTF"/>
    <property type="match status" value="1"/>
</dbReference>
<keyword evidence="9 12" id="KW-1133">Transmembrane helix</keyword>
<evidence type="ECO:0000256" key="3">
    <source>
        <dbReference type="ARBA" id="ARBA00007725"/>
    </source>
</evidence>
<comment type="similarity">
    <text evidence="3">Belongs to the LptF/LptG family.</text>
</comment>
<protein>
    <recommendedName>
        <fullName evidence="4">Lipopolysaccharide export system permease protein LptF</fullName>
    </recommendedName>
</protein>
<dbReference type="EMBL" id="CP121472">
    <property type="protein sequence ID" value="WPL15651.1"/>
    <property type="molecule type" value="Genomic_DNA"/>
</dbReference>
<evidence type="ECO:0000256" key="4">
    <source>
        <dbReference type="ARBA" id="ARBA00014213"/>
    </source>
</evidence>
<keyword evidence="10 12" id="KW-0472">Membrane</keyword>
<feature type="transmembrane region" description="Helical" evidence="12">
    <location>
        <begin position="103"/>
        <end position="122"/>
    </location>
</feature>
<comment type="function">
    <text evidence="1">Part of the ABC transporter complex LptBFG involved in the translocation of lipopolysaccharide (LPS) from the inner membrane to the outer membrane.</text>
</comment>
<evidence type="ECO:0000313" key="13">
    <source>
        <dbReference type="EMBL" id="WPL15651.1"/>
    </source>
</evidence>
<dbReference type="NCBIfam" id="TIGR04407">
    <property type="entry name" value="LptF_YjgP"/>
    <property type="match status" value="1"/>
</dbReference>
<feature type="transmembrane region" description="Helical" evidence="12">
    <location>
        <begin position="16"/>
        <end position="34"/>
    </location>
</feature>
<evidence type="ECO:0000256" key="9">
    <source>
        <dbReference type="ARBA" id="ARBA00022989"/>
    </source>
</evidence>
<evidence type="ECO:0000313" key="14">
    <source>
        <dbReference type="Proteomes" id="UP001432180"/>
    </source>
</evidence>
<keyword evidence="14" id="KW-1185">Reference proteome</keyword>